<dbReference type="CDD" id="cd03809">
    <property type="entry name" value="GT4_MtfB-like"/>
    <property type="match status" value="1"/>
</dbReference>
<accession>A0A096CTD4</accession>
<dbReference type="AlphaFoldDB" id="A0A096CTD4"/>
<dbReference type="Pfam" id="PF00534">
    <property type="entry name" value="Glycos_transf_1"/>
    <property type="match status" value="1"/>
</dbReference>
<evidence type="ECO:0000256" key="1">
    <source>
        <dbReference type="ARBA" id="ARBA00022679"/>
    </source>
</evidence>
<dbReference type="SUPFAM" id="SSF53756">
    <property type="entry name" value="UDP-Glycosyltransferase/glycogen phosphorylase"/>
    <property type="match status" value="1"/>
</dbReference>
<dbReference type="EMBL" id="JRNR01000086">
    <property type="protein sequence ID" value="KGF48594.1"/>
    <property type="molecule type" value="Genomic_DNA"/>
</dbReference>
<gene>
    <name evidence="4" type="ORF">HMPREF0654_08725</name>
</gene>
<sequence>MSMGKYNNISIGYDAKRIVRNNTGLGNYGRTLINALAEVSPELQLRLYAPDEGNERLRNEVIKANNISFVYPKNLRFRFQKDLWRQAGIVNQLQQDRVQLYHGLSGELPKGIAASGIKSIVTIHDLIFLRHPEYYTFIDAFLYKRKFLHTCQEADRIVAISQCTKRDILHYSDFPEERINVVYQSCGTRFREVVSNDFKAEIARKYQLPKRFLLFVGSIEERKNLLLAVKALLKLPQDISIVAVGRKTKYTQKVEKFAQSHGIIPRLHFLHGISNAELPAIYQQAECFVYPSRYEGFGIPIIEAIQSGLPVVGCTGSCLEEAGGSANLYVDPDNETDFAAAVSALLVGNDDRQRRIEESQNYIKRFENGDVAQAMLTEYDRLLNL</sequence>
<dbReference type="Gene3D" id="3.40.50.2000">
    <property type="entry name" value="Glycogen Phosphorylase B"/>
    <property type="match status" value="2"/>
</dbReference>
<keyword evidence="1 4" id="KW-0808">Transferase</keyword>
<dbReference type="InterPro" id="IPR028098">
    <property type="entry name" value="Glyco_trans_4-like_N"/>
</dbReference>
<evidence type="ECO:0000259" key="2">
    <source>
        <dbReference type="Pfam" id="PF00534"/>
    </source>
</evidence>
<dbReference type="RefSeq" id="WP_036883989.1">
    <property type="nucleotide sequence ID" value="NZ_JRNR01000086.1"/>
</dbReference>
<feature type="domain" description="Glycosyl transferase family 1" evidence="2">
    <location>
        <begin position="206"/>
        <end position="360"/>
    </location>
</feature>
<dbReference type="GO" id="GO:0016757">
    <property type="term" value="F:glycosyltransferase activity"/>
    <property type="evidence" value="ECO:0007669"/>
    <property type="project" value="UniProtKB-KW"/>
</dbReference>
<dbReference type="Pfam" id="PF13439">
    <property type="entry name" value="Glyco_transf_4"/>
    <property type="match status" value="1"/>
</dbReference>
<dbReference type="InterPro" id="IPR001296">
    <property type="entry name" value="Glyco_trans_1"/>
</dbReference>
<keyword evidence="4" id="KW-0328">Glycosyltransferase</keyword>
<evidence type="ECO:0000259" key="3">
    <source>
        <dbReference type="Pfam" id="PF13439"/>
    </source>
</evidence>
<evidence type="ECO:0000313" key="5">
    <source>
        <dbReference type="Proteomes" id="UP000029538"/>
    </source>
</evidence>
<evidence type="ECO:0000313" key="4">
    <source>
        <dbReference type="EMBL" id="KGF48594.1"/>
    </source>
</evidence>
<dbReference type="GO" id="GO:0009103">
    <property type="term" value="P:lipopolysaccharide biosynthetic process"/>
    <property type="evidence" value="ECO:0007669"/>
    <property type="project" value="TreeGrafter"/>
</dbReference>
<organism evidence="4 5">
    <name type="scientific">Prevotella disiens DNF00882</name>
    <dbReference type="NCBI Taxonomy" id="1401075"/>
    <lineage>
        <taxon>Bacteria</taxon>
        <taxon>Pseudomonadati</taxon>
        <taxon>Bacteroidota</taxon>
        <taxon>Bacteroidia</taxon>
        <taxon>Bacteroidales</taxon>
        <taxon>Prevotellaceae</taxon>
        <taxon>Prevotella</taxon>
    </lineage>
</organism>
<feature type="domain" description="Glycosyltransferase subfamily 4-like N-terminal" evidence="3">
    <location>
        <begin position="24"/>
        <end position="183"/>
    </location>
</feature>
<protein>
    <submittedName>
        <fullName evidence="4">Mannosyltransferase</fullName>
    </submittedName>
</protein>
<proteinExistence type="predicted"/>
<dbReference type="PANTHER" id="PTHR46401:SF2">
    <property type="entry name" value="GLYCOSYLTRANSFERASE WBBK-RELATED"/>
    <property type="match status" value="1"/>
</dbReference>
<dbReference type="PANTHER" id="PTHR46401">
    <property type="entry name" value="GLYCOSYLTRANSFERASE WBBK-RELATED"/>
    <property type="match status" value="1"/>
</dbReference>
<reference evidence="4 5" key="1">
    <citation type="submission" date="2014-07" db="EMBL/GenBank/DDBJ databases">
        <authorList>
            <person name="McCorrison J."/>
            <person name="Sanka R."/>
            <person name="Torralba M."/>
            <person name="Gillis M."/>
            <person name="Haft D.H."/>
            <person name="Methe B."/>
            <person name="Sutton G."/>
            <person name="Nelson K.E."/>
        </authorList>
    </citation>
    <scope>NUCLEOTIDE SEQUENCE [LARGE SCALE GENOMIC DNA]</scope>
    <source>
        <strain evidence="4 5">DNF00882</strain>
    </source>
</reference>
<comment type="caution">
    <text evidence="4">The sequence shown here is derived from an EMBL/GenBank/DDBJ whole genome shotgun (WGS) entry which is preliminary data.</text>
</comment>
<dbReference type="Proteomes" id="UP000029538">
    <property type="component" value="Unassembled WGS sequence"/>
</dbReference>
<name>A0A096CTD4_9BACT</name>